<keyword evidence="2" id="KW-1133">Transmembrane helix</keyword>
<reference evidence="4" key="2">
    <citation type="journal article" date="2018" name="Plant J.">
        <title>The Sorghum bicolor reference genome: improved assembly, gene annotations, a transcriptome atlas, and signatures of genome organization.</title>
        <authorList>
            <person name="McCormick R.F."/>
            <person name="Truong S.K."/>
            <person name="Sreedasyam A."/>
            <person name="Jenkins J."/>
            <person name="Shu S."/>
            <person name="Sims D."/>
            <person name="Kennedy M."/>
            <person name="Amirebrahimi M."/>
            <person name="Weers B.D."/>
            <person name="McKinley B."/>
            <person name="Mattison A."/>
            <person name="Morishige D.T."/>
            <person name="Grimwood J."/>
            <person name="Schmutz J."/>
            <person name="Mullet J.E."/>
        </authorList>
    </citation>
    <scope>NUCLEOTIDE SEQUENCE [LARGE SCALE GENOMIC DNA]</scope>
    <source>
        <strain evidence="4">cv. BTx623</strain>
    </source>
</reference>
<keyword evidence="4" id="KW-1185">Reference proteome</keyword>
<dbReference type="InParanoid" id="A0A194YTQ8"/>
<accession>A0A194YTQ8</accession>
<proteinExistence type="predicted"/>
<gene>
    <name evidence="3" type="ORF">SORBI_3004G320900</name>
</gene>
<protein>
    <submittedName>
        <fullName evidence="3">Uncharacterized protein</fullName>
    </submittedName>
</protein>
<dbReference type="AlphaFoldDB" id="A0A194YTQ8"/>
<keyword evidence="2" id="KW-0812">Transmembrane</keyword>
<dbReference type="EMBL" id="CM000763">
    <property type="protein sequence ID" value="KXG31230.1"/>
    <property type="molecule type" value="Genomic_DNA"/>
</dbReference>
<dbReference type="Gramene" id="KXG31230">
    <property type="protein sequence ID" value="KXG31230"/>
    <property type="gene ID" value="SORBI_3004G320900"/>
</dbReference>
<name>A0A194YTQ8_SORBI</name>
<evidence type="ECO:0000256" key="2">
    <source>
        <dbReference type="SAM" id="Phobius"/>
    </source>
</evidence>
<evidence type="ECO:0000256" key="1">
    <source>
        <dbReference type="SAM" id="MobiDB-lite"/>
    </source>
</evidence>
<evidence type="ECO:0000313" key="3">
    <source>
        <dbReference type="EMBL" id="KXG31230.1"/>
    </source>
</evidence>
<keyword evidence="2" id="KW-0472">Membrane</keyword>
<reference evidence="3 4" key="1">
    <citation type="journal article" date="2009" name="Nature">
        <title>The Sorghum bicolor genome and the diversification of grasses.</title>
        <authorList>
            <person name="Paterson A.H."/>
            <person name="Bowers J.E."/>
            <person name="Bruggmann R."/>
            <person name="Dubchak I."/>
            <person name="Grimwood J."/>
            <person name="Gundlach H."/>
            <person name="Haberer G."/>
            <person name="Hellsten U."/>
            <person name="Mitros T."/>
            <person name="Poliakov A."/>
            <person name="Schmutz J."/>
            <person name="Spannagl M."/>
            <person name="Tang H."/>
            <person name="Wang X."/>
            <person name="Wicker T."/>
            <person name="Bharti A.K."/>
            <person name="Chapman J."/>
            <person name="Feltus F.A."/>
            <person name="Gowik U."/>
            <person name="Grigoriev I.V."/>
            <person name="Lyons E."/>
            <person name="Maher C.A."/>
            <person name="Martis M."/>
            <person name="Narechania A."/>
            <person name="Otillar R.P."/>
            <person name="Penning B.W."/>
            <person name="Salamov A.A."/>
            <person name="Wang Y."/>
            <person name="Zhang L."/>
            <person name="Carpita N.C."/>
            <person name="Freeling M."/>
            <person name="Gingle A.R."/>
            <person name="Hash C.T."/>
            <person name="Keller B."/>
            <person name="Klein P."/>
            <person name="Kresovich S."/>
            <person name="McCann M.C."/>
            <person name="Ming R."/>
            <person name="Peterson D.G."/>
            <person name="Mehboob-ur-Rahman"/>
            <person name="Ware D."/>
            <person name="Westhoff P."/>
            <person name="Mayer K.F."/>
            <person name="Messing J."/>
            <person name="Rokhsar D.S."/>
        </authorList>
    </citation>
    <scope>NUCLEOTIDE SEQUENCE [LARGE SCALE GENOMIC DNA]</scope>
    <source>
        <strain evidence="4">cv. BTx623</strain>
    </source>
</reference>
<sequence>MTFGVYFLTLVIQIHVLCSFIDSFTLVAYASLCMREPDVWSSPDILSGRWPPPPAQSPRRAAHGGEDLTPTGYRRASGCLCPCLRWLALARVPVR</sequence>
<evidence type="ECO:0000313" key="4">
    <source>
        <dbReference type="Proteomes" id="UP000000768"/>
    </source>
</evidence>
<dbReference type="Proteomes" id="UP000000768">
    <property type="component" value="Chromosome 4"/>
</dbReference>
<feature type="transmembrane region" description="Helical" evidence="2">
    <location>
        <begin position="6"/>
        <end position="32"/>
    </location>
</feature>
<organism evidence="3 4">
    <name type="scientific">Sorghum bicolor</name>
    <name type="common">Sorghum</name>
    <name type="synonym">Sorghum vulgare</name>
    <dbReference type="NCBI Taxonomy" id="4558"/>
    <lineage>
        <taxon>Eukaryota</taxon>
        <taxon>Viridiplantae</taxon>
        <taxon>Streptophyta</taxon>
        <taxon>Embryophyta</taxon>
        <taxon>Tracheophyta</taxon>
        <taxon>Spermatophyta</taxon>
        <taxon>Magnoliopsida</taxon>
        <taxon>Liliopsida</taxon>
        <taxon>Poales</taxon>
        <taxon>Poaceae</taxon>
        <taxon>PACMAD clade</taxon>
        <taxon>Panicoideae</taxon>
        <taxon>Andropogonodae</taxon>
        <taxon>Andropogoneae</taxon>
        <taxon>Sorghinae</taxon>
        <taxon>Sorghum</taxon>
    </lineage>
</organism>
<feature type="region of interest" description="Disordered" evidence="1">
    <location>
        <begin position="45"/>
        <end position="69"/>
    </location>
</feature>